<dbReference type="InterPro" id="IPR023214">
    <property type="entry name" value="HAD_sf"/>
</dbReference>
<dbReference type="AlphaFoldDB" id="A0A1Y4DLZ4"/>
<evidence type="ECO:0000256" key="2">
    <source>
        <dbReference type="ARBA" id="ARBA00004818"/>
    </source>
</evidence>
<dbReference type="RefSeq" id="WP_087288307.1">
    <property type="nucleotide sequence ID" value="NZ_NFJD01000003.1"/>
</dbReference>
<evidence type="ECO:0000256" key="4">
    <source>
        <dbReference type="ARBA" id="ARBA00013078"/>
    </source>
</evidence>
<dbReference type="SFLD" id="SFLDS00003">
    <property type="entry name" value="Haloacid_Dehalogenase"/>
    <property type="match status" value="1"/>
</dbReference>
<dbReference type="SUPFAM" id="SSF56784">
    <property type="entry name" value="HAD-like"/>
    <property type="match status" value="1"/>
</dbReference>
<reference evidence="6" key="1">
    <citation type="submission" date="2017-04" db="EMBL/GenBank/DDBJ databases">
        <title>Function of individual gut microbiota members based on whole genome sequencing of pure cultures obtained from chicken caecum.</title>
        <authorList>
            <person name="Medvecky M."/>
            <person name="Cejkova D."/>
            <person name="Polansky O."/>
            <person name="Karasova D."/>
            <person name="Kubasova T."/>
            <person name="Cizek A."/>
            <person name="Rychlik I."/>
        </authorList>
    </citation>
    <scope>NUCLEOTIDE SEQUENCE [LARGE SCALE GENOMIC DNA]</scope>
    <source>
        <strain evidence="6">An273</strain>
    </source>
</reference>
<organism evidence="5 6">
    <name type="scientific">Candidatus Avelusimicrobium gallicola</name>
    <dbReference type="NCBI Taxonomy" id="2562704"/>
    <lineage>
        <taxon>Bacteria</taxon>
        <taxon>Pseudomonadati</taxon>
        <taxon>Elusimicrobiota</taxon>
        <taxon>Elusimicrobia</taxon>
        <taxon>Elusimicrobiales</taxon>
        <taxon>Elusimicrobiaceae</taxon>
        <taxon>Candidatus Avelusimicrobium</taxon>
    </lineage>
</organism>
<evidence type="ECO:0000313" key="5">
    <source>
        <dbReference type="EMBL" id="OUO56421.1"/>
    </source>
</evidence>
<evidence type="ECO:0000256" key="3">
    <source>
        <dbReference type="ARBA" id="ARBA00006171"/>
    </source>
</evidence>
<comment type="catalytic activity">
    <reaction evidence="1">
        <text>2-phosphoglycolate + H2O = glycolate + phosphate</text>
        <dbReference type="Rhea" id="RHEA:14369"/>
        <dbReference type="ChEBI" id="CHEBI:15377"/>
        <dbReference type="ChEBI" id="CHEBI:29805"/>
        <dbReference type="ChEBI" id="CHEBI:43474"/>
        <dbReference type="ChEBI" id="CHEBI:58033"/>
        <dbReference type="EC" id="3.1.3.18"/>
    </reaction>
</comment>
<dbReference type="SFLD" id="SFLDG01129">
    <property type="entry name" value="C1.5:_HAD__Beta-PGM__Phosphata"/>
    <property type="match status" value="1"/>
</dbReference>
<dbReference type="Pfam" id="PF13419">
    <property type="entry name" value="HAD_2"/>
    <property type="match status" value="1"/>
</dbReference>
<evidence type="ECO:0000313" key="6">
    <source>
        <dbReference type="Proteomes" id="UP000196368"/>
    </source>
</evidence>
<comment type="similarity">
    <text evidence="3">Belongs to the HAD-like hydrolase superfamily. CbbY/CbbZ/Gph/YieH family.</text>
</comment>
<protein>
    <recommendedName>
        <fullName evidence="4">phosphoglycolate phosphatase</fullName>
        <ecNumber evidence="4">3.1.3.18</ecNumber>
    </recommendedName>
</protein>
<dbReference type="GO" id="GO:0006281">
    <property type="term" value="P:DNA repair"/>
    <property type="evidence" value="ECO:0007669"/>
    <property type="project" value="TreeGrafter"/>
</dbReference>
<accession>A0A1Y4DLZ4</accession>
<gene>
    <name evidence="5" type="ORF">B5F75_04295</name>
</gene>
<keyword evidence="6" id="KW-1185">Reference proteome</keyword>
<dbReference type="EMBL" id="NFJD01000003">
    <property type="protein sequence ID" value="OUO56421.1"/>
    <property type="molecule type" value="Genomic_DNA"/>
</dbReference>
<dbReference type="EC" id="3.1.3.18" evidence="4"/>
<proteinExistence type="inferred from homology"/>
<dbReference type="OrthoDB" id="9797743at2"/>
<evidence type="ECO:0000256" key="1">
    <source>
        <dbReference type="ARBA" id="ARBA00000830"/>
    </source>
</evidence>
<dbReference type="InterPro" id="IPR036412">
    <property type="entry name" value="HAD-like_sf"/>
</dbReference>
<dbReference type="GO" id="GO:0008967">
    <property type="term" value="F:phosphoglycolate phosphatase activity"/>
    <property type="evidence" value="ECO:0007669"/>
    <property type="project" value="UniProtKB-EC"/>
</dbReference>
<name>A0A1Y4DLZ4_9BACT</name>
<dbReference type="InterPro" id="IPR023198">
    <property type="entry name" value="PGP-like_dom2"/>
</dbReference>
<dbReference type="Gene3D" id="1.10.150.240">
    <property type="entry name" value="Putative phosphatase, domain 2"/>
    <property type="match status" value="1"/>
</dbReference>
<dbReference type="PANTHER" id="PTHR43434">
    <property type="entry name" value="PHOSPHOGLYCOLATE PHOSPHATASE"/>
    <property type="match status" value="1"/>
</dbReference>
<dbReference type="PANTHER" id="PTHR43434:SF1">
    <property type="entry name" value="PHOSPHOGLYCOLATE PHOSPHATASE"/>
    <property type="match status" value="1"/>
</dbReference>
<comment type="caution">
    <text evidence="5">The sequence shown here is derived from an EMBL/GenBank/DDBJ whole genome shotgun (WGS) entry which is preliminary data.</text>
</comment>
<dbReference type="Gene3D" id="3.40.50.1000">
    <property type="entry name" value="HAD superfamily/HAD-like"/>
    <property type="match status" value="1"/>
</dbReference>
<comment type="pathway">
    <text evidence="2">Organic acid metabolism; glycolate biosynthesis; glycolate from 2-phosphoglycolate: step 1/1.</text>
</comment>
<dbReference type="Proteomes" id="UP000196368">
    <property type="component" value="Unassembled WGS sequence"/>
</dbReference>
<dbReference type="PROSITE" id="PS01228">
    <property type="entry name" value="COF_1"/>
    <property type="match status" value="1"/>
</dbReference>
<sequence length="283" mass="31275">MKKLVLFDLDGTLVNAGGAGRTALKKAMKELYGTDPEFDHSLISGRTDLDNFSIVYSLIKKGKKPTAAEMKKMKAKYLELLPVEVHAAVRCKRYDLIPGVEKFLKLLSKDKDVILGLGTGNLEEGAKIKLAPSKLGEYFSVGGYGEDGHTREEMLQAAVKRAEKKFKTKIAPEDVYVIGDTHRDVCAAKNCGFHSAVLTNGFGDAQKIQRAAAELETKDFTDITTFCVWLGIKTDPKGVKRGSYIMPASAIEHVFFSRTGIDEDRLKMLRIKKYSDLESGTIM</sequence>
<dbReference type="InterPro" id="IPR050155">
    <property type="entry name" value="HAD-like_hydrolase_sf"/>
</dbReference>
<dbReference type="InterPro" id="IPR041492">
    <property type="entry name" value="HAD_2"/>
</dbReference>